<gene>
    <name evidence="1" type="ORF">BDM02DRAFT_3170464</name>
</gene>
<reference evidence="1" key="1">
    <citation type="submission" date="2019-10" db="EMBL/GenBank/DDBJ databases">
        <authorList>
            <consortium name="DOE Joint Genome Institute"/>
            <person name="Kuo A."/>
            <person name="Miyauchi S."/>
            <person name="Kiss E."/>
            <person name="Drula E."/>
            <person name="Kohler A."/>
            <person name="Sanchez-Garcia M."/>
            <person name="Andreopoulos B."/>
            <person name="Barry K.W."/>
            <person name="Bonito G."/>
            <person name="Buee M."/>
            <person name="Carver A."/>
            <person name="Chen C."/>
            <person name="Cichocki N."/>
            <person name="Clum A."/>
            <person name="Culley D."/>
            <person name="Crous P.W."/>
            <person name="Fauchery L."/>
            <person name="Girlanda M."/>
            <person name="Hayes R."/>
            <person name="Keri Z."/>
            <person name="Labutti K."/>
            <person name="Lipzen A."/>
            <person name="Lombard V."/>
            <person name="Magnuson J."/>
            <person name="Maillard F."/>
            <person name="Morin E."/>
            <person name="Murat C."/>
            <person name="Nolan M."/>
            <person name="Ohm R."/>
            <person name="Pangilinan J."/>
            <person name="Pereira M."/>
            <person name="Perotto S."/>
            <person name="Peter M."/>
            <person name="Riley R."/>
            <person name="Sitrit Y."/>
            <person name="Stielow B."/>
            <person name="Szollosi G."/>
            <person name="Zifcakova L."/>
            <person name="Stursova M."/>
            <person name="Spatafora J.W."/>
            <person name="Tedersoo L."/>
            <person name="Vaario L.-M."/>
            <person name="Yamada A."/>
            <person name="Yan M."/>
            <person name="Wang P."/>
            <person name="Xu J."/>
            <person name="Bruns T."/>
            <person name="Baldrian P."/>
            <person name="Vilgalys R."/>
            <person name="Henrissat B."/>
            <person name="Grigoriev I.V."/>
            <person name="Hibbett D."/>
            <person name="Nagy L.G."/>
            <person name="Martin F.M."/>
        </authorList>
    </citation>
    <scope>NUCLEOTIDE SEQUENCE</scope>
    <source>
        <strain evidence="1">P2</strain>
    </source>
</reference>
<dbReference type="Proteomes" id="UP000886501">
    <property type="component" value="Unassembled WGS sequence"/>
</dbReference>
<accession>A0ACB6ZCV1</accession>
<sequence>MPCEADFSGALPLLRSQRIDHLVIDSLDVQFWTNIYSMEITSNECLSEVRYLLNCPSKIALSKRFRGNDAQTFIEFLDQVLARSYLDDKLWRRGLRLLSKICKAHTIIPSSYILQEEQIHVGRVHYHGGFADVSDGKYQGCTVAIKQLRVDKGDSGKIFKRLCREIITWKHLSRPDNLSHPNILPLLGVSLSAELGSFRILTEWMPNGNIMRYARSNPAANRLRLLSEVMSSVAYLHNLKIVHGDLKGANILVDNTGTVRVADFGLMTMVDLSTVFLSGTLDFSGGTYCRMSPELLDPQRFHSNGRPTRESDCYALGMVVYEVLTGLRPFHHIFAPTPVPAVLRGERPEKPPNAESLGFSGELWGLVQSCWSESSSMRPTARELFDCIFPASLTWDPPLVYPAVVADASSVTDSDSSGSLS</sequence>
<organism evidence="1 2">
    <name type="scientific">Thelephora ganbajun</name>
    <name type="common">Ganba fungus</name>
    <dbReference type="NCBI Taxonomy" id="370292"/>
    <lineage>
        <taxon>Eukaryota</taxon>
        <taxon>Fungi</taxon>
        <taxon>Dikarya</taxon>
        <taxon>Basidiomycota</taxon>
        <taxon>Agaricomycotina</taxon>
        <taxon>Agaricomycetes</taxon>
        <taxon>Thelephorales</taxon>
        <taxon>Thelephoraceae</taxon>
        <taxon>Thelephora</taxon>
    </lineage>
</organism>
<evidence type="ECO:0000313" key="2">
    <source>
        <dbReference type="Proteomes" id="UP000886501"/>
    </source>
</evidence>
<name>A0ACB6ZCV1_THEGA</name>
<reference evidence="1" key="2">
    <citation type="journal article" date="2020" name="Nat. Commun.">
        <title>Large-scale genome sequencing of mycorrhizal fungi provides insights into the early evolution of symbiotic traits.</title>
        <authorList>
            <person name="Miyauchi S."/>
            <person name="Kiss E."/>
            <person name="Kuo A."/>
            <person name="Drula E."/>
            <person name="Kohler A."/>
            <person name="Sanchez-Garcia M."/>
            <person name="Morin E."/>
            <person name="Andreopoulos B."/>
            <person name="Barry K.W."/>
            <person name="Bonito G."/>
            <person name="Buee M."/>
            <person name="Carver A."/>
            <person name="Chen C."/>
            <person name="Cichocki N."/>
            <person name="Clum A."/>
            <person name="Culley D."/>
            <person name="Crous P.W."/>
            <person name="Fauchery L."/>
            <person name="Girlanda M."/>
            <person name="Hayes R.D."/>
            <person name="Keri Z."/>
            <person name="LaButti K."/>
            <person name="Lipzen A."/>
            <person name="Lombard V."/>
            <person name="Magnuson J."/>
            <person name="Maillard F."/>
            <person name="Murat C."/>
            <person name="Nolan M."/>
            <person name="Ohm R.A."/>
            <person name="Pangilinan J."/>
            <person name="Pereira M.F."/>
            <person name="Perotto S."/>
            <person name="Peter M."/>
            <person name="Pfister S."/>
            <person name="Riley R."/>
            <person name="Sitrit Y."/>
            <person name="Stielow J.B."/>
            <person name="Szollosi G."/>
            <person name="Zifcakova L."/>
            <person name="Stursova M."/>
            <person name="Spatafora J.W."/>
            <person name="Tedersoo L."/>
            <person name="Vaario L.M."/>
            <person name="Yamada A."/>
            <person name="Yan M."/>
            <person name="Wang P."/>
            <person name="Xu J."/>
            <person name="Bruns T."/>
            <person name="Baldrian P."/>
            <person name="Vilgalys R."/>
            <person name="Dunand C."/>
            <person name="Henrissat B."/>
            <person name="Grigoriev I.V."/>
            <person name="Hibbett D."/>
            <person name="Nagy L.G."/>
            <person name="Martin F.M."/>
        </authorList>
    </citation>
    <scope>NUCLEOTIDE SEQUENCE</scope>
    <source>
        <strain evidence="1">P2</strain>
    </source>
</reference>
<evidence type="ECO:0000313" key="1">
    <source>
        <dbReference type="EMBL" id="KAF9647138.1"/>
    </source>
</evidence>
<protein>
    <submittedName>
        <fullName evidence="1">Kinase-like protein</fullName>
    </submittedName>
</protein>
<proteinExistence type="predicted"/>
<dbReference type="EMBL" id="MU118040">
    <property type="protein sequence ID" value="KAF9647138.1"/>
    <property type="molecule type" value="Genomic_DNA"/>
</dbReference>
<comment type="caution">
    <text evidence="1">The sequence shown here is derived from an EMBL/GenBank/DDBJ whole genome shotgun (WGS) entry which is preliminary data.</text>
</comment>
<keyword evidence="2" id="KW-1185">Reference proteome</keyword>